<proteinExistence type="predicted"/>
<name>A0ABD3TAA3_9LAMI</name>
<dbReference type="Proteomes" id="UP001634393">
    <property type="component" value="Unassembled WGS sequence"/>
</dbReference>
<comment type="caution">
    <text evidence="3">The sequence shown here is derived from an EMBL/GenBank/DDBJ whole genome shotgun (WGS) entry which is preliminary data.</text>
</comment>
<keyword evidence="2" id="KW-0812">Transmembrane</keyword>
<evidence type="ECO:0000313" key="3">
    <source>
        <dbReference type="EMBL" id="KAL3833193.1"/>
    </source>
</evidence>
<evidence type="ECO:0000256" key="2">
    <source>
        <dbReference type="SAM" id="Phobius"/>
    </source>
</evidence>
<sequence>MVCNRKSWRTVLSAVCFMMLIMIVVVSLNNGNLNLNFVSKRRVPNGPDPIHNRKAGNTKLPQT</sequence>
<keyword evidence="2" id="KW-1133">Transmembrane helix</keyword>
<feature type="transmembrane region" description="Helical" evidence="2">
    <location>
        <begin position="7"/>
        <end position="28"/>
    </location>
</feature>
<feature type="region of interest" description="Disordered" evidence="1">
    <location>
        <begin position="42"/>
        <end position="63"/>
    </location>
</feature>
<dbReference type="PANTHER" id="PTHR34277">
    <property type="entry name" value="CLAVATA3/ESR (CLE)-RELATED PROTEIN 26"/>
    <property type="match status" value="1"/>
</dbReference>
<accession>A0ABD3TAA3</accession>
<gene>
    <name evidence="3" type="ORF">ACJIZ3_007929</name>
</gene>
<protein>
    <submittedName>
        <fullName evidence="3">Uncharacterized protein</fullName>
    </submittedName>
</protein>
<dbReference type="InterPro" id="IPR039316">
    <property type="entry name" value="CLE25/26"/>
</dbReference>
<reference evidence="3 4" key="1">
    <citation type="submission" date="2024-12" db="EMBL/GenBank/DDBJ databases">
        <title>The unique morphological basis and parallel evolutionary history of personate flowers in Penstemon.</title>
        <authorList>
            <person name="Depatie T.H."/>
            <person name="Wessinger C.A."/>
        </authorList>
    </citation>
    <scope>NUCLEOTIDE SEQUENCE [LARGE SCALE GENOMIC DNA]</scope>
    <source>
        <strain evidence="3">WTNN_2</strain>
        <tissue evidence="3">Leaf</tissue>
    </source>
</reference>
<keyword evidence="2" id="KW-0472">Membrane</keyword>
<evidence type="ECO:0000256" key="1">
    <source>
        <dbReference type="SAM" id="MobiDB-lite"/>
    </source>
</evidence>
<organism evidence="3 4">
    <name type="scientific">Penstemon smallii</name>
    <dbReference type="NCBI Taxonomy" id="265156"/>
    <lineage>
        <taxon>Eukaryota</taxon>
        <taxon>Viridiplantae</taxon>
        <taxon>Streptophyta</taxon>
        <taxon>Embryophyta</taxon>
        <taxon>Tracheophyta</taxon>
        <taxon>Spermatophyta</taxon>
        <taxon>Magnoliopsida</taxon>
        <taxon>eudicotyledons</taxon>
        <taxon>Gunneridae</taxon>
        <taxon>Pentapetalae</taxon>
        <taxon>asterids</taxon>
        <taxon>lamiids</taxon>
        <taxon>Lamiales</taxon>
        <taxon>Plantaginaceae</taxon>
        <taxon>Cheloneae</taxon>
        <taxon>Penstemon</taxon>
    </lineage>
</organism>
<evidence type="ECO:0000313" key="4">
    <source>
        <dbReference type="Proteomes" id="UP001634393"/>
    </source>
</evidence>
<dbReference type="PANTHER" id="PTHR34277:SF2">
    <property type="entry name" value="CLAVATA3_ESR (CLE)-RELATED PROTEIN 26"/>
    <property type="match status" value="1"/>
</dbReference>
<dbReference type="EMBL" id="JBJXBP010000004">
    <property type="protein sequence ID" value="KAL3833193.1"/>
    <property type="molecule type" value="Genomic_DNA"/>
</dbReference>
<keyword evidence="4" id="KW-1185">Reference proteome</keyword>
<dbReference type="AlphaFoldDB" id="A0ABD3TAA3"/>